<comment type="similarity">
    <text evidence="2">Belongs to the GTP-binding SRP family.</text>
</comment>
<evidence type="ECO:0000256" key="12">
    <source>
        <dbReference type="ARBA" id="ARBA00025337"/>
    </source>
</evidence>
<dbReference type="InterPro" id="IPR020006">
    <property type="entry name" value="FlhF"/>
</dbReference>
<evidence type="ECO:0000256" key="10">
    <source>
        <dbReference type="ARBA" id="ARBA00023136"/>
    </source>
</evidence>
<organism evidence="16 17">
    <name type="scientific">Desulfobotulus pelophilus</name>
    <dbReference type="NCBI Taxonomy" id="2823377"/>
    <lineage>
        <taxon>Bacteria</taxon>
        <taxon>Pseudomonadati</taxon>
        <taxon>Thermodesulfobacteriota</taxon>
        <taxon>Desulfobacteria</taxon>
        <taxon>Desulfobacterales</taxon>
        <taxon>Desulfobacteraceae</taxon>
        <taxon>Desulfobotulus</taxon>
    </lineage>
</organism>
<dbReference type="SMART" id="SM00382">
    <property type="entry name" value="AAA"/>
    <property type="match status" value="1"/>
</dbReference>
<evidence type="ECO:0000256" key="6">
    <source>
        <dbReference type="ARBA" id="ARBA00022741"/>
    </source>
</evidence>
<dbReference type="NCBIfam" id="TIGR03499">
    <property type="entry name" value="FlhF"/>
    <property type="match status" value="1"/>
</dbReference>
<evidence type="ECO:0000256" key="5">
    <source>
        <dbReference type="ARBA" id="ARBA00022475"/>
    </source>
</evidence>
<keyword evidence="6" id="KW-0547">Nucleotide-binding</keyword>
<evidence type="ECO:0000259" key="14">
    <source>
        <dbReference type="SMART" id="SM00382"/>
    </source>
</evidence>
<keyword evidence="4" id="KW-0813">Transport</keyword>
<evidence type="ECO:0000256" key="11">
    <source>
        <dbReference type="ARBA" id="ARBA00023225"/>
    </source>
</evidence>
<proteinExistence type="inferred from homology"/>
<dbReference type="SMART" id="SM00962">
    <property type="entry name" value="SRP54"/>
    <property type="match status" value="1"/>
</dbReference>
<evidence type="ECO:0000313" key="16">
    <source>
        <dbReference type="EMBL" id="MCW7753799.1"/>
    </source>
</evidence>
<gene>
    <name evidence="16" type="primary">flhF</name>
    <name evidence="16" type="ORF">OOT00_07365</name>
</gene>
<dbReference type="Proteomes" id="UP001209681">
    <property type="component" value="Unassembled WGS sequence"/>
</dbReference>
<evidence type="ECO:0000256" key="7">
    <source>
        <dbReference type="ARBA" id="ARBA00022795"/>
    </source>
</evidence>
<dbReference type="Gene3D" id="3.40.50.300">
    <property type="entry name" value="P-loop containing nucleotide triphosphate hydrolases"/>
    <property type="match status" value="1"/>
</dbReference>
<dbReference type="InterPro" id="IPR000897">
    <property type="entry name" value="SRP54_GTPase_dom"/>
</dbReference>
<dbReference type="PANTHER" id="PTHR43134:SF3">
    <property type="entry name" value="FLAGELLAR BIOSYNTHESIS PROTEIN FLHF"/>
    <property type="match status" value="1"/>
</dbReference>
<accession>A0ABT3N8M1</accession>
<keyword evidence="16" id="KW-0969">Cilium</keyword>
<evidence type="ECO:0000256" key="1">
    <source>
        <dbReference type="ARBA" id="ARBA00004413"/>
    </source>
</evidence>
<dbReference type="InterPro" id="IPR027417">
    <property type="entry name" value="P-loop_NTPase"/>
</dbReference>
<keyword evidence="16" id="KW-0282">Flagellum</keyword>
<dbReference type="InterPro" id="IPR047040">
    <property type="entry name" value="FlhF__GTPase_dom"/>
</dbReference>
<dbReference type="CDD" id="cd17873">
    <property type="entry name" value="FlhF"/>
    <property type="match status" value="1"/>
</dbReference>
<comment type="caution">
    <text evidence="16">The sequence shown here is derived from an EMBL/GenBank/DDBJ whole genome shotgun (WGS) entry which is preliminary data.</text>
</comment>
<dbReference type="Gene3D" id="1.20.120.1380">
    <property type="entry name" value="Flagellar FlhF biosynthesis protein, N domain"/>
    <property type="match status" value="1"/>
</dbReference>
<comment type="subcellular location">
    <subcellularLocation>
        <location evidence="1">Cell membrane</location>
        <topology evidence="1">Peripheral membrane protein</topology>
        <orientation evidence="1">Cytoplasmic side</orientation>
    </subcellularLocation>
</comment>
<keyword evidence="10" id="KW-0472">Membrane</keyword>
<keyword evidence="9" id="KW-0342">GTP-binding</keyword>
<keyword evidence="11" id="KW-1006">Bacterial flagellum protein export</keyword>
<dbReference type="PANTHER" id="PTHR43134">
    <property type="entry name" value="SIGNAL RECOGNITION PARTICLE RECEPTOR SUBUNIT ALPHA"/>
    <property type="match status" value="1"/>
</dbReference>
<evidence type="ECO:0000259" key="15">
    <source>
        <dbReference type="SMART" id="SM00962"/>
    </source>
</evidence>
<keyword evidence="17" id="KW-1185">Reference proteome</keyword>
<protein>
    <recommendedName>
        <fullName evidence="3 13">Flagellar biosynthesis protein FlhF</fullName>
    </recommendedName>
</protein>
<evidence type="ECO:0000256" key="8">
    <source>
        <dbReference type="ARBA" id="ARBA00022927"/>
    </source>
</evidence>
<evidence type="ECO:0000256" key="4">
    <source>
        <dbReference type="ARBA" id="ARBA00022448"/>
    </source>
</evidence>
<keyword evidence="16" id="KW-0966">Cell projection</keyword>
<keyword evidence="5" id="KW-1003">Cell membrane</keyword>
<evidence type="ECO:0000256" key="9">
    <source>
        <dbReference type="ARBA" id="ARBA00023134"/>
    </source>
</evidence>
<dbReference type="RefSeq" id="WP_265424670.1">
    <property type="nucleotide sequence ID" value="NZ_JAPFPW010000007.1"/>
</dbReference>
<feature type="domain" description="SRP54-type proteins GTP-binding" evidence="15">
    <location>
        <begin position="220"/>
        <end position="411"/>
    </location>
</feature>
<evidence type="ECO:0000256" key="13">
    <source>
        <dbReference type="NCBIfam" id="TIGR03499"/>
    </source>
</evidence>
<name>A0ABT3N8M1_9BACT</name>
<keyword evidence="7" id="KW-1005">Bacterial flagellum biogenesis</keyword>
<feature type="domain" description="AAA+ ATPase" evidence="14">
    <location>
        <begin position="219"/>
        <end position="355"/>
    </location>
</feature>
<keyword evidence="8" id="KW-0653">Protein transport</keyword>
<sequence>MSVQTFRAPSIQEALAQVKSELGVNAVILSTRKAARDPRNPYAQGGFEVTAAVEAGIDRPVLKKDSSVRKIRQSHGGNEVKTQVVKRPSRFAVKEAEEEKDRDVADVLDRVANSLEGGSELGGNVGWQQVQHELVSIRDMLFLLQQGDGIPEFITRQPESLNLYTRLVRTGLTEKRARDLMEKASRTAGPGREALSRRVFVEMMDVIEGFTPFDTLAGQRSVVAFAGPTGVGKTTTIAKLAADLSLKQKKRVGLISVDSYRIGALEQLKTYAGIMGIPCLPAFNRDDLQTALRQMQNREVILIDTAGLSHLDHARMEELAGLLGGRQAIATHLVLSAATGRENMREAAENFSQLSPRSYVFTKLDETRKRGGILDQLADYPLPVSYITDGQRVPEDIHPVTRKGLLQRIFETREA</sequence>
<dbReference type="EMBL" id="JAPFPW010000007">
    <property type="protein sequence ID" value="MCW7753799.1"/>
    <property type="molecule type" value="Genomic_DNA"/>
</dbReference>
<dbReference type="InterPro" id="IPR003593">
    <property type="entry name" value="AAA+_ATPase"/>
</dbReference>
<evidence type="ECO:0000313" key="17">
    <source>
        <dbReference type="Proteomes" id="UP001209681"/>
    </source>
</evidence>
<dbReference type="SUPFAM" id="SSF52540">
    <property type="entry name" value="P-loop containing nucleoside triphosphate hydrolases"/>
    <property type="match status" value="1"/>
</dbReference>
<reference evidence="16 17" key="1">
    <citation type="submission" date="2022-11" db="EMBL/GenBank/DDBJ databases">
        <title>Desulfobotulus tamanensis H1 sp. nov. - anaerobic, alkaliphilic, sulphate reducing bacterium isolated from terrestrial mud volcano.</title>
        <authorList>
            <person name="Frolova A."/>
            <person name="Merkel A.Y."/>
            <person name="Slobodkin A.I."/>
        </authorList>
    </citation>
    <scope>NUCLEOTIDE SEQUENCE [LARGE SCALE GENOMIC DNA]</scope>
    <source>
        <strain evidence="16 17">H1</strain>
    </source>
</reference>
<evidence type="ECO:0000256" key="2">
    <source>
        <dbReference type="ARBA" id="ARBA00008531"/>
    </source>
</evidence>
<evidence type="ECO:0000256" key="3">
    <source>
        <dbReference type="ARBA" id="ARBA00014919"/>
    </source>
</evidence>
<dbReference type="Pfam" id="PF00448">
    <property type="entry name" value="SRP54"/>
    <property type="match status" value="1"/>
</dbReference>
<comment type="function">
    <text evidence="12">Necessary for flagellar biosynthesis. May be involved in translocation of the flagellum.</text>
</comment>